<organism evidence="5 6">
    <name type="scientific">Sporothrix eucalyptigena</name>
    <dbReference type="NCBI Taxonomy" id="1812306"/>
    <lineage>
        <taxon>Eukaryota</taxon>
        <taxon>Fungi</taxon>
        <taxon>Dikarya</taxon>
        <taxon>Ascomycota</taxon>
        <taxon>Pezizomycotina</taxon>
        <taxon>Sordariomycetes</taxon>
        <taxon>Sordariomycetidae</taxon>
        <taxon>Ophiostomatales</taxon>
        <taxon>Ophiostomataceae</taxon>
        <taxon>Sporothrix</taxon>
    </lineage>
</organism>
<keyword evidence="2" id="KW-0521">NADP</keyword>
<keyword evidence="3" id="KW-0560">Oxidoreductase</keyword>
<comment type="caution">
    <text evidence="5">The sequence shown here is derived from an EMBL/GenBank/DDBJ whole genome shotgun (WGS) entry which is preliminary data.</text>
</comment>
<comment type="similarity">
    <text evidence="1">Belongs to the NmrA-type oxidoreductase family. Isoflavone reductase subfamily.</text>
</comment>
<evidence type="ECO:0000313" key="5">
    <source>
        <dbReference type="EMBL" id="CAK7235786.1"/>
    </source>
</evidence>
<protein>
    <recommendedName>
        <fullName evidence="4">NmrA-like domain-containing protein</fullName>
    </recommendedName>
</protein>
<dbReference type="Gene3D" id="3.90.25.10">
    <property type="entry name" value="UDP-galactose 4-epimerase, domain 1"/>
    <property type="match status" value="1"/>
</dbReference>
<dbReference type="Gene3D" id="3.40.50.720">
    <property type="entry name" value="NAD(P)-binding Rossmann-like Domain"/>
    <property type="match status" value="1"/>
</dbReference>
<evidence type="ECO:0000313" key="6">
    <source>
        <dbReference type="Proteomes" id="UP001642482"/>
    </source>
</evidence>
<dbReference type="InterPro" id="IPR045312">
    <property type="entry name" value="PCBER-like"/>
</dbReference>
<dbReference type="EMBL" id="CAWUHD010000153">
    <property type="protein sequence ID" value="CAK7235786.1"/>
    <property type="molecule type" value="Genomic_DNA"/>
</dbReference>
<dbReference type="CDD" id="cd05259">
    <property type="entry name" value="PCBER_SDR_a"/>
    <property type="match status" value="1"/>
</dbReference>
<dbReference type="InterPro" id="IPR051609">
    <property type="entry name" value="NmrA/Isoflavone_reductase-like"/>
</dbReference>
<dbReference type="PANTHER" id="PTHR47706">
    <property type="entry name" value="NMRA-LIKE FAMILY PROTEIN"/>
    <property type="match status" value="1"/>
</dbReference>
<proteinExistence type="inferred from homology"/>
<evidence type="ECO:0000256" key="3">
    <source>
        <dbReference type="ARBA" id="ARBA00023002"/>
    </source>
</evidence>
<evidence type="ECO:0000256" key="2">
    <source>
        <dbReference type="ARBA" id="ARBA00022857"/>
    </source>
</evidence>
<sequence>MNSTVAVAGGLGDLGRLIVDALRKTGKHDVYVLSRKIPNDTLEQTSPLTGKKFSPVIKADYSSEESLAQLLEQYQIHTVICAMAMDFEDASHAQLRLIRAADAASCVQRFIPSEFNVDYDLCDDILPYPEKRFHTVARRALEATSSLEYTYIYPGMFMDYFGMPHIETHLRPLPLIIEPAAGQAVVPGDGNAMVFMSYTKDVALYTALALQIEKWPRVLTVRSSGITLNRLVELVEENLGRKLQVAYEPVEERLLQHQTAMLPSSLEHSSHFPGGIEQLTALMADLGACMALGAYDFTGLKDSADLVEIFQAQTEAPPMRIERLLQLAWKGR</sequence>
<keyword evidence="6" id="KW-1185">Reference proteome</keyword>
<feature type="domain" description="NmrA-like" evidence="4">
    <location>
        <begin position="1"/>
        <end position="256"/>
    </location>
</feature>
<gene>
    <name evidence="5" type="ORF">SEUCBS140593_009398</name>
</gene>
<reference evidence="5 6" key="1">
    <citation type="submission" date="2024-01" db="EMBL/GenBank/DDBJ databases">
        <authorList>
            <person name="Allen C."/>
            <person name="Tagirdzhanova G."/>
        </authorList>
    </citation>
    <scope>NUCLEOTIDE SEQUENCE [LARGE SCALE GENOMIC DNA]</scope>
</reference>
<evidence type="ECO:0000259" key="4">
    <source>
        <dbReference type="Pfam" id="PF05368"/>
    </source>
</evidence>
<accession>A0ABP0CWY3</accession>
<dbReference type="PANTHER" id="PTHR47706:SF4">
    <property type="entry name" value="NMRA-LIKE DOMAIN-CONTAINING PROTEIN"/>
    <property type="match status" value="1"/>
</dbReference>
<name>A0ABP0CWY3_9PEZI</name>
<dbReference type="InterPro" id="IPR008030">
    <property type="entry name" value="NmrA-like"/>
</dbReference>
<dbReference type="Pfam" id="PF05368">
    <property type="entry name" value="NmrA"/>
    <property type="match status" value="1"/>
</dbReference>
<evidence type="ECO:0000256" key="1">
    <source>
        <dbReference type="ARBA" id="ARBA00005725"/>
    </source>
</evidence>
<dbReference type="SUPFAM" id="SSF51735">
    <property type="entry name" value="NAD(P)-binding Rossmann-fold domains"/>
    <property type="match status" value="1"/>
</dbReference>
<dbReference type="Proteomes" id="UP001642482">
    <property type="component" value="Unassembled WGS sequence"/>
</dbReference>
<dbReference type="InterPro" id="IPR036291">
    <property type="entry name" value="NAD(P)-bd_dom_sf"/>
</dbReference>